<gene>
    <name evidence="6" type="primary">TMT1</name>
    <name evidence="6" type="ORF">OC842_006445</name>
</gene>
<dbReference type="GO" id="GO:0046547">
    <property type="term" value="F:trans-aconitate 3-methyltransferase activity"/>
    <property type="evidence" value="ECO:0007669"/>
    <property type="project" value="UniProtKB-EC"/>
</dbReference>
<feature type="region of interest" description="Disordered" evidence="4">
    <location>
        <begin position="97"/>
        <end position="118"/>
    </location>
</feature>
<name>A0AAN6JNC9_9BASI</name>
<comment type="caution">
    <text evidence="6">The sequence shown here is derived from an EMBL/GenBank/DDBJ whole genome shotgun (WGS) entry which is preliminary data.</text>
</comment>
<comment type="similarity">
    <text evidence="1">Belongs to the methyltransferase superfamily.</text>
</comment>
<feature type="compositionally biased region" description="Low complexity" evidence="4">
    <location>
        <begin position="107"/>
        <end position="116"/>
    </location>
</feature>
<dbReference type="InterPro" id="IPR013216">
    <property type="entry name" value="Methyltransf_11"/>
</dbReference>
<evidence type="ECO:0000256" key="1">
    <source>
        <dbReference type="ARBA" id="ARBA00008361"/>
    </source>
</evidence>
<proteinExistence type="inferred from homology"/>
<dbReference type="Pfam" id="PF08241">
    <property type="entry name" value="Methyltransf_11"/>
    <property type="match status" value="2"/>
</dbReference>
<dbReference type="EMBL" id="JAPDMQ010000582">
    <property type="protein sequence ID" value="KAK0522500.1"/>
    <property type="molecule type" value="Genomic_DNA"/>
</dbReference>
<keyword evidence="7" id="KW-1185">Reference proteome</keyword>
<evidence type="ECO:0000256" key="2">
    <source>
        <dbReference type="ARBA" id="ARBA00022603"/>
    </source>
</evidence>
<feature type="domain" description="Methyltransferase type 11" evidence="5">
    <location>
        <begin position="53"/>
        <end position="85"/>
    </location>
</feature>
<dbReference type="InterPro" id="IPR051052">
    <property type="entry name" value="Diverse_substrate_MTase"/>
</dbReference>
<protein>
    <submittedName>
        <fullName evidence="6">Trans-aconitate methyltransferase 1</fullName>
        <ecNumber evidence="6">2.1.1.145</ecNumber>
    </submittedName>
</protein>
<organism evidence="6 7">
    <name type="scientific">Tilletia horrida</name>
    <dbReference type="NCBI Taxonomy" id="155126"/>
    <lineage>
        <taxon>Eukaryota</taxon>
        <taxon>Fungi</taxon>
        <taxon>Dikarya</taxon>
        <taxon>Basidiomycota</taxon>
        <taxon>Ustilaginomycotina</taxon>
        <taxon>Exobasidiomycetes</taxon>
        <taxon>Tilletiales</taxon>
        <taxon>Tilletiaceae</taxon>
        <taxon>Tilletia</taxon>
    </lineage>
</organism>
<dbReference type="CDD" id="cd02440">
    <property type="entry name" value="AdoMet_MTases"/>
    <property type="match status" value="1"/>
</dbReference>
<evidence type="ECO:0000313" key="6">
    <source>
        <dbReference type="EMBL" id="KAK0522500.1"/>
    </source>
</evidence>
<dbReference type="Proteomes" id="UP001176521">
    <property type="component" value="Unassembled WGS sequence"/>
</dbReference>
<dbReference type="PANTHER" id="PTHR44942:SF4">
    <property type="entry name" value="METHYLTRANSFERASE TYPE 11 DOMAIN-CONTAINING PROTEIN"/>
    <property type="match status" value="1"/>
</dbReference>
<dbReference type="SUPFAM" id="SSF53335">
    <property type="entry name" value="S-adenosyl-L-methionine-dependent methyltransferases"/>
    <property type="match status" value="1"/>
</dbReference>
<dbReference type="GO" id="GO:0032259">
    <property type="term" value="P:methylation"/>
    <property type="evidence" value="ECO:0007669"/>
    <property type="project" value="UniProtKB-KW"/>
</dbReference>
<evidence type="ECO:0000313" key="7">
    <source>
        <dbReference type="Proteomes" id="UP001176521"/>
    </source>
</evidence>
<accession>A0AAN6JNC9</accession>
<sequence>MTTFSKATFDAASYLAFRPSYPLWLYDEVLTFHRTGGQGAATRAGAHFRSAWDLGCGPGISSVPLQAHFARVTGLEPSANMVASAIRIDEGAVRRYQREGGAARDGSSSSSSSSSSLAGLPAPLRTLLLHKLDTNARAGANATESKQQLGTIDYIQGFAEDLDTHCAPGSADLIVAGQAAHWFHYDRLWPVLSRALAPGGTVAFWGYAEFGLPDFPSTGPLISAFMSDPAAMGDEARAWLDKDKGVTNVGAYFERPGRTILDRGLVDVPWPWEVKGQGKADAEGDDKWDRASATRSMYSLAQLSPASRNPAWPAPSAHAESTEHTMDLVVDWSGLERYLRTASAVNNFLQQHPDDAARHGGRDVVMRFVELLKEQGPRGTEQLRLRWPLSLMMLKAKST</sequence>
<dbReference type="AlphaFoldDB" id="A0AAN6JNC9"/>
<dbReference type="EC" id="2.1.1.145" evidence="6"/>
<evidence type="ECO:0000256" key="4">
    <source>
        <dbReference type="SAM" id="MobiDB-lite"/>
    </source>
</evidence>
<dbReference type="Gene3D" id="3.40.50.150">
    <property type="entry name" value="Vaccinia Virus protein VP39"/>
    <property type="match status" value="1"/>
</dbReference>
<evidence type="ECO:0000256" key="3">
    <source>
        <dbReference type="ARBA" id="ARBA00022679"/>
    </source>
</evidence>
<dbReference type="PANTHER" id="PTHR44942">
    <property type="entry name" value="METHYLTRANSF_11 DOMAIN-CONTAINING PROTEIN"/>
    <property type="match status" value="1"/>
</dbReference>
<dbReference type="InterPro" id="IPR029063">
    <property type="entry name" value="SAM-dependent_MTases_sf"/>
</dbReference>
<keyword evidence="2 6" id="KW-0489">Methyltransferase</keyword>
<reference evidence="6" key="1">
    <citation type="journal article" date="2023" name="PhytoFront">
        <title>Draft Genome Resources of Seven Strains of Tilletia horrida, Causal Agent of Kernel Smut of Rice.</title>
        <authorList>
            <person name="Khanal S."/>
            <person name="Antony Babu S."/>
            <person name="Zhou X.G."/>
        </authorList>
    </citation>
    <scope>NUCLEOTIDE SEQUENCE</scope>
    <source>
        <strain evidence="6">TX3</strain>
    </source>
</reference>
<feature type="domain" description="Methyltransferase type 11" evidence="5">
    <location>
        <begin position="131"/>
        <end position="204"/>
    </location>
</feature>
<keyword evidence="3 6" id="KW-0808">Transferase</keyword>
<evidence type="ECO:0000259" key="5">
    <source>
        <dbReference type="Pfam" id="PF08241"/>
    </source>
</evidence>